<accession>A0AAV4MLP6</accession>
<name>A0AAV4MLP6_CAEEX</name>
<protein>
    <submittedName>
        <fullName evidence="1">Uncharacterized protein</fullName>
    </submittedName>
</protein>
<sequence>MASVDLDHSSLFLEPKRRIFYRTDLKTNKYHKNIALRETFQEVCQLPAKSWISKSRNVALKDIFPLERKRTSNSKKIERNVGRLQGSSADPVFVETIPNVTIPIGRDAVLQCSVDDLENYKGVNIKTMMYSCGEG</sequence>
<reference evidence="1 2" key="1">
    <citation type="submission" date="2021-06" db="EMBL/GenBank/DDBJ databases">
        <title>Caerostris extrusa draft genome.</title>
        <authorList>
            <person name="Kono N."/>
            <person name="Arakawa K."/>
        </authorList>
    </citation>
    <scope>NUCLEOTIDE SEQUENCE [LARGE SCALE GENOMIC DNA]</scope>
</reference>
<gene>
    <name evidence="1" type="ORF">CEXT_549371</name>
</gene>
<keyword evidence="2" id="KW-1185">Reference proteome</keyword>
<organism evidence="1 2">
    <name type="scientific">Caerostris extrusa</name>
    <name type="common">Bark spider</name>
    <name type="synonym">Caerostris bankana</name>
    <dbReference type="NCBI Taxonomy" id="172846"/>
    <lineage>
        <taxon>Eukaryota</taxon>
        <taxon>Metazoa</taxon>
        <taxon>Ecdysozoa</taxon>
        <taxon>Arthropoda</taxon>
        <taxon>Chelicerata</taxon>
        <taxon>Arachnida</taxon>
        <taxon>Araneae</taxon>
        <taxon>Araneomorphae</taxon>
        <taxon>Entelegynae</taxon>
        <taxon>Araneoidea</taxon>
        <taxon>Araneidae</taxon>
        <taxon>Caerostris</taxon>
    </lineage>
</organism>
<proteinExistence type="predicted"/>
<dbReference type="AlphaFoldDB" id="A0AAV4MLP6"/>
<comment type="caution">
    <text evidence="1">The sequence shown here is derived from an EMBL/GenBank/DDBJ whole genome shotgun (WGS) entry which is preliminary data.</text>
</comment>
<evidence type="ECO:0000313" key="1">
    <source>
        <dbReference type="EMBL" id="GIX73255.1"/>
    </source>
</evidence>
<dbReference type="Proteomes" id="UP001054945">
    <property type="component" value="Unassembled WGS sequence"/>
</dbReference>
<dbReference type="EMBL" id="BPLR01019931">
    <property type="protein sequence ID" value="GIX73255.1"/>
    <property type="molecule type" value="Genomic_DNA"/>
</dbReference>
<evidence type="ECO:0000313" key="2">
    <source>
        <dbReference type="Proteomes" id="UP001054945"/>
    </source>
</evidence>